<feature type="region of interest" description="Disordered" evidence="2">
    <location>
        <begin position="1"/>
        <end position="22"/>
    </location>
</feature>
<dbReference type="CDD" id="cd00146">
    <property type="entry name" value="PKD"/>
    <property type="match status" value="1"/>
</dbReference>
<feature type="domain" description="PKD" evidence="4">
    <location>
        <begin position="976"/>
        <end position="1037"/>
    </location>
</feature>
<protein>
    <recommendedName>
        <fullName evidence="8">LTD domain-containing protein</fullName>
    </recommendedName>
</protein>
<dbReference type="FunFam" id="3.60.10.10:FF:000072">
    <property type="entry name" value="Extracellular nuclease"/>
    <property type="match status" value="1"/>
</dbReference>
<reference evidence="6 7" key="1">
    <citation type="submission" date="2018-10" db="EMBL/GenBank/DDBJ databases">
        <title>Sequencing the genomes of 1000 actinobacteria strains.</title>
        <authorList>
            <person name="Klenk H.-P."/>
        </authorList>
    </citation>
    <scope>NUCLEOTIDE SEQUENCE [LARGE SCALE GENOMIC DNA]</scope>
    <source>
        <strain evidence="6 7">DSM 44267</strain>
    </source>
</reference>
<dbReference type="PROSITE" id="PS51318">
    <property type="entry name" value="TAT"/>
    <property type="match status" value="1"/>
</dbReference>
<dbReference type="InterPro" id="IPR036691">
    <property type="entry name" value="Endo/exonu/phosph_ase_sf"/>
</dbReference>
<name>A0A495XY85_9MICO</name>
<dbReference type="SUPFAM" id="SSF56219">
    <property type="entry name" value="DNase I-like"/>
    <property type="match status" value="1"/>
</dbReference>
<dbReference type="PANTHER" id="PTHR42834">
    <property type="entry name" value="ENDONUCLEASE/EXONUCLEASE/PHOSPHATASE FAMILY PROTEIN (AFU_ORTHOLOGUE AFUA_3G09210)"/>
    <property type="match status" value="1"/>
</dbReference>
<sequence length="1169" mass="118168">MPARPHAEAPRPGSTRRPRRRVAGVTAATVLAAGLGPFVAAPSASAAPTELFVSEYVEGSSNNKALEIYNGTGAPVDLSSGQYGIRVYFNGATSPGGTISLTGTVAPGDVYVVAASSASAPVLAEADQTTGASLWNGDDAVELTKAGSTVDVIGQIGVDPGTEWGTGLTSTADDTLRRKASVQSGDRDGSDAFDPSVQWDGYAVDTFDGLGSHTVDSGPVADAAPTVTATSPADGGALVDPASNISVTFSEPVTAASGAFALTCSGAGAVPVTVSGGPTTFTLDPAADLATGQTCSLTVTASAISDVDADDPPDTLAADVVVHFSTPAGDACTGRVTAIPAIQGTTDTSPLSGTTVTTRGVVVGDHEGPAPALRGFYLQDPVGDGDPATSDAVFVFDNGVDAVSPGDVVSVTGAVGEFQGQTQVTAAATPRVCAAGGGTTAVTPVDVTFPLTSPSDLERYEGMLVRLPQTMTVTEHFQLGRFGQVTLSQGGRLEQPTNVVAPGAPALALQAQNALRRIVVDDATQAQNPDPIVFGRGGQPLSATNTLRGGDTTTGLVGVMTYTWGGNAASPNTYRVRPVGALGGQALFEPTNPRPADPPSVGGDLRVTGMNLLNYFTTLDASGSTCRGGVTGPALDCRGANTAQELERQAAKTVAAVSGTDADVVAFMEMENNGYGSGSAVADLVGRLNATDGAGTWAFIDADARTGQVDSLGSDAIKVGMLYKPAAVTPVGRTGVLNTEAFVTGGDPDPRNRPSLAQAFRDNETGGTFVAVANHLKSKGSACVAPDAGDGQGNCNAVRTRSAQLLTDWLAGDPTGTGDPDVLILGDLNSYAKEDPIRAIESAGFTNLIESRNGREAYSYAFDGQWGYLDHALGSASIDAQVTGVADWHINADEPSVLDYNTEFKTAGQLSSLYAPNQFRISDHDPVVVGLSLTNAAPVVGAVTVPGAATSVGVPVTVSAPFTDADPLDTHSATIEWGDGTSSAGTVTEPGAAGIGSAGLVSGTHTYTAAGFYTVKVTVTDQFGNAGSSASTTQVVVYDRRAGTAAGAGSIASPAGSYVPRPAAAGRGTFSFAVGYRANATTPNGVFGYVAPKARLTVGATRFDSLVVTGTTARFAGPAVVNGASGYRLEVTATDVRKADTLRVVVRSASGDLVYDSRAQAVRGDVVVR</sequence>
<dbReference type="InterPro" id="IPR000601">
    <property type="entry name" value="PKD_dom"/>
</dbReference>
<evidence type="ECO:0000256" key="3">
    <source>
        <dbReference type="SAM" id="SignalP"/>
    </source>
</evidence>
<dbReference type="Pfam" id="PF13205">
    <property type="entry name" value="Big_5"/>
    <property type="match status" value="1"/>
</dbReference>
<dbReference type="InterPro" id="IPR001322">
    <property type="entry name" value="Lamin_tail_dom"/>
</dbReference>
<feature type="chain" id="PRO_5019724283" description="LTD domain-containing protein" evidence="3">
    <location>
        <begin position="47"/>
        <end position="1169"/>
    </location>
</feature>
<evidence type="ECO:0000259" key="4">
    <source>
        <dbReference type="PROSITE" id="PS50093"/>
    </source>
</evidence>
<dbReference type="InterPro" id="IPR013783">
    <property type="entry name" value="Ig-like_fold"/>
</dbReference>
<keyword evidence="1 3" id="KW-0732">Signal</keyword>
<dbReference type="InterPro" id="IPR014755">
    <property type="entry name" value="Cu-Rt/internalin_Ig-like"/>
</dbReference>
<evidence type="ECO:0000256" key="2">
    <source>
        <dbReference type="SAM" id="MobiDB-lite"/>
    </source>
</evidence>
<organism evidence="6 7">
    <name type="scientific">Terracoccus luteus</name>
    <dbReference type="NCBI Taxonomy" id="53356"/>
    <lineage>
        <taxon>Bacteria</taxon>
        <taxon>Bacillati</taxon>
        <taxon>Actinomycetota</taxon>
        <taxon>Actinomycetes</taxon>
        <taxon>Micrococcales</taxon>
        <taxon>Intrasporangiaceae</taxon>
        <taxon>Terracoccus</taxon>
    </lineage>
</organism>
<dbReference type="NCBIfam" id="NF033681">
    <property type="entry name" value="ExeM_NucH_DNase"/>
    <property type="match status" value="1"/>
</dbReference>
<dbReference type="AlphaFoldDB" id="A0A495XY85"/>
<dbReference type="InterPro" id="IPR047971">
    <property type="entry name" value="ExeM-like"/>
</dbReference>
<evidence type="ECO:0000259" key="5">
    <source>
        <dbReference type="PROSITE" id="PS51841"/>
    </source>
</evidence>
<comment type="caution">
    <text evidence="6">The sequence shown here is derived from an EMBL/GenBank/DDBJ whole genome shotgun (WGS) entry which is preliminary data.</text>
</comment>
<dbReference type="GO" id="GO:0003824">
    <property type="term" value="F:catalytic activity"/>
    <property type="evidence" value="ECO:0007669"/>
    <property type="project" value="InterPro"/>
</dbReference>
<gene>
    <name evidence="6" type="ORF">DFJ68_3033</name>
</gene>
<dbReference type="InterPro" id="IPR032812">
    <property type="entry name" value="SbsA_Ig"/>
</dbReference>
<dbReference type="Gene3D" id="2.60.40.1220">
    <property type="match status" value="1"/>
</dbReference>
<dbReference type="InterPro" id="IPR035986">
    <property type="entry name" value="PKD_dom_sf"/>
</dbReference>
<dbReference type="CDD" id="cd10283">
    <property type="entry name" value="MnuA_DNase1-like"/>
    <property type="match status" value="1"/>
</dbReference>
<dbReference type="Pfam" id="PF18911">
    <property type="entry name" value="PKD_4"/>
    <property type="match status" value="1"/>
</dbReference>
<evidence type="ECO:0008006" key="8">
    <source>
        <dbReference type="Google" id="ProtNLM"/>
    </source>
</evidence>
<dbReference type="CDD" id="cd04486">
    <property type="entry name" value="YhcR_OBF_like"/>
    <property type="match status" value="1"/>
</dbReference>
<dbReference type="Gene3D" id="3.60.10.10">
    <property type="entry name" value="Endonuclease/exonuclease/phosphatase"/>
    <property type="match status" value="1"/>
</dbReference>
<dbReference type="InterPro" id="IPR006311">
    <property type="entry name" value="TAT_signal"/>
</dbReference>
<feature type="region of interest" description="Disordered" evidence="2">
    <location>
        <begin position="175"/>
        <end position="195"/>
    </location>
</feature>
<dbReference type="InterPro" id="IPR005135">
    <property type="entry name" value="Endo/exonuclease/phosphatase"/>
</dbReference>
<keyword evidence="7" id="KW-1185">Reference proteome</keyword>
<dbReference type="Proteomes" id="UP000278440">
    <property type="component" value="Unassembled WGS sequence"/>
</dbReference>
<evidence type="ECO:0000256" key="1">
    <source>
        <dbReference type="ARBA" id="ARBA00022729"/>
    </source>
</evidence>
<evidence type="ECO:0000313" key="7">
    <source>
        <dbReference type="Proteomes" id="UP000278440"/>
    </source>
</evidence>
<dbReference type="EMBL" id="RBXT01000001">
    <property type="protein sequence ID" value="RKT79560.1"/>
    <property type="molecule type" value="Genomic_DNA"/>
</dbReference>
<feature type="signal peptide" evidence="3">
    <location>
        <begin position="1"/>
        <end position="46"/>
    </location>
</feature>
<feature type="domain" description="LTD" evidence="5">
    <location>
        <begin position="36"/>
        <end position="206"/>
    </location>
</feature>
<proteinExistence type="predicted"/>
<evidence type="ECO:0000313" key="6">
    <source>
        <dbReference type="EMBL" id="RKT79560.1"/>
    </source>
</evidence>
<dbReference type="SUPFAM" id="SSF49299">
    <property type="entry name" value="PKD domain"/>
    <property type="match status" value="1"/>
</dbReference>
<dbReference type="Gene3D" id="2.60.40.10">
    <property type="entry name" value="Immunoglobulins"/>
    <property type="match status" value="1"/>
</dbReference>
<dbReference type="GO" id="GO:0005975">
    <property type="term" value="P:carbohydrate metabolic process"/>
    <property type="evidence" value="ECO:0007669"/>
    <property type="project" value="UniProtKB-ARBA"/>
</dbReference>
<dbReference type="PROSITE" id="PS51841">
    <property type="entry name" value="LTD"/>
    <property type="match status" value="1"/>
</dbReference>
<dbReference type="PANTHER" id="PTHR42834:SF1">
    <property type="entry name" value="ENDONUCLEASE_EXONUCLEASE_PHOSPHATASE FAMILY PROTEIN (AFU_ORTHOLOGUE AFUA_3G09210)"/>
    <property type="match status" value="1"/>
</dbReference>
<dbReference type="Pfam" id="PF03372">
    <property type="entry name" value="Exo_endo_phos"/>
    <property type="match status" value="1"/>
</dbReference>
<dbReference type="OrthoDB" id="1016457at2"/>
<dbReference type="PROSITE" id="PS50093">
    <property type="entry name" value="PKD"/>
    <property type="match status" value="1"/>
</dbReference>
<dbReference type="Pfam" id="PF00932">
    <property type="entry name" value="LTD"/>
    <property type="match status" value="1"/>
</dbReference>
<dbReference type="RefSeq" id="WP_121034444.1">
    <property type="nucleotide sequence ID" value="NZ_RBXT01000001.1"/>
</dbReference>
<accession>A0A495XY85</accession>